<sequence>MSCWIRDCTTRNGKNAAGEKISRFRPFTDEMFDTWKKNGISDKGTKEFTKDSYICELHFKNEDVIKEDVFHVISGPIVTIPNRKHLRKNAVPCIFPPPVSKKTEEKLSYYHVLKLTVHFSSNNIDKKTASENSVESLGVYDNKPESENSNTSYQIQECKRPQSNNSNESHLESDTWIVI</sequence>
<dbReference type="SMART" id="SM00980">
    <property type="entry name" value="THAP"/>
    <property type="match status" value="1"/>
</dbReference>
<organism evidence="8 9">
    <name type="scientific">Cyphomyrmex costatus</name>
    <dbReference type="NCBI Taxonomy" id="456900"/>
    <lineage>
        <taxon>Eukaryota</taxon>
        <taxon>Metazoa</taxon>
        <taxon>Ecdysozoa</taxon>
        <taxon>Arthropoda</taxon>
        <taxon>Hexapoda</taxon>
        <taxon>Insecta</taxon>
        <taxon>Pterygota</taxon>
        <taxon>Neoptera</taxon>
        <taxon>Endopterygota</taxon>
        <taxon>Hymenoptera</taxon>
        <taxon>Apocrita</taxon>
        <taxon>Aculeata</taxon>
        <taxon>Formicoidea</taxon>
        <taxon>Formicidae</taxon>
        <taxon>Myrmicinae</taxon>
        <taxon>Cyphomyrmex</taxon>
    </lineage>
</organism>
<evidence type="ECO:0000256" key="4">
    <source>
        <dbReference type="ARBA" id="ARBA00023125"/>
    </source>
</evidence>
<dbReference type="Proteomes" id="UP000078542">
    <property type="component" value="Unassembled WGS sequence"/>
</dbReference>
<keyword evidence="2 5" id="KW-0863">Zinc-finger</keyword>
<dbReference type="PROSITE" id="PS50950">
    <property type="entry name" value="ZF_THAP"/>
    <property type="match status" value="1"/>
</dbReference>
<dbReference type="EMBL" id="KQ978325">
    <property type="protein sequence ID" value="KYM95096.1"/>
    <property type="molecule type" value="Genomic_DNA"/>
</dbReference>
<evidence type="ECO:0000256" key="1">
    <source>
        <dbReference type="ARBA" id="ARBA00022723"/>
    </source>
</evidence>
<feature type="region of interest" description="Disordered" evidence="6">
    <location>
        <begin position="135"/>
        <end position="179"/>
    </location>
</feature>
<dbReference type="GO" id="GO:0008270">
    <property type="term" value="F:zinc ion binding"/>
    <property type="evidence" value="ECO:0007669"/>
    <property type="project" value="UniProtKB-KW"/>
</dbReference>
<gene>
    <name evidence="8" type="ORF">ALC62_14267</name>
</gene>
<evidence type="ECO:0000259" key="7">
    <source>
        <dbReference type="PROSITE" id="PS50950"/>
    </source>
</evidence>
<feature type="domain" description="THAP-type" evidence="7">
    <location>
        <begin position="1"/>
        <end position="95"/>
    </location>
</feature>
<dbReference type="GO" id="GO:0003677">
    <property type="term" value="F:DNA binding"/>
    <property type="evidence" value="ECO:0007669"/>
    <property type="project" value="UniProtKB-UniRule"/>
</dbReference>
<keyword evidence="3" id="KW-0862">Zinc</keyword>
<evidence type="ECO:0000256" key="2">
    <source>
        <dbReference type="ARBA" id="ARBA00022771"/>
    </source>
</evidence>
<dbReference type="SUPFAM" id="SSF57716">
    <property type="entry name" value="Glucocorticoid receptor-like (DNA-binding domain)"/>
    <property type="match status" value="1"/>
</dbReference>
<evidence type="ECO:0000256" key="6">
    <source>
        <dbReference type="SAM" id="MobiDB-lite"/>
    </source>
</evidence>
<protein>
    <recommendedName>
        <fullName evidence="7">THAP-type domain-containing protein</fullName>
    </recommendedName>
</protein>
<dbReference type="InterPro" id="IPR006612">
    <property type="entry name" value="THAP_Znf"/>
</dbReference>
<name>A0A151I9C6_9HYME</name>
<dbReference type="AlphaFoldDB" id="A0A151I9C6"/>
<keyword evidence="9" id="KW-1185">Reference proteome</keyword>
<evidence type="ECO:0000256" key="5">
    <source>
        <dbReference type="PROSITE-ProRule" id="PRU00309"/>
    </source>
</evidence>
<keyword evidence="1" id="KW-0479">Metal-binding</keyword>
<proteinExistence type="predicted"/>
<evidence type="ECO:0000313" key="9">
    <source>
        <dbReference type="Proteomes" id="UP000078542"/>
    </source>
</evidence>
<evidence type="ECO:0000256" key="3">
    <source>
        <dbReference type="ARBA" id="ARBA00022833"/>
    </source>
</evidence>
<evidence type="ECO:0000313" key="8">
    <source>
        <dbReference type="EMBL" id="KYM95096.1"/>
    </source>
</evidence>
<keyword evidence="4 5" id="KW-0238">DNA-binding</keyword>
<reference evidence="8 9" key="1">
    <citation type="submission" date="2016-03" db="EMBL/GenBank/DDBJ databases">
        <title>Cyphomyrmex costatus WGS genome.</title>
        <authorList>
            <person name="Nygaard S."/>
            <person name="Hu H."/>
            <person name="Boomsma J."/>
            <person name="Zhang G."/>
        </authorList>
    </citation>
    <scope>NUCLEOTIDE SEQUENCE [LARGE SCALE GENOMIC DNA]</scope>
    <source>
        <strain evidence="8">MS0001</strain>
        <tissue evidence="8">Whole body</tissue>
    </source>
</reference>
<feature type="compositionally biased region" description="Polar residues" evidence="6">
    <location>
        <begin position="147"/>
        <end position="168"/>
    </location>
</feature>
<accession>A0A151I9C6</accession>
<dbReference type="Pfam" id="PF05485">
    <property type="entry name" value="THAP"/>
    <property type="match status" value="1"/>
</dbReference>